<feature type="compositionally biased region" description="Polar residues" evidence="1">
    <location>
        <begin position="14"/>
        <end position="25"/>
    </location>
</feature>
<proteinExistence type="predicted"/>
<accession>A0A166GIP1</accession>
<keyword evidence="3" id="KW-1185">Reference proteome</keyword>
<gene>
    <name evidence="2" type="ORF">FIBSPDRAFT_933799</name>
</gene>
<reference evidence="2 3" key="1">
    <citation type="journal article" date="2016" name="Mol. Biol. Evol.">
        <title>Comparative Genomics of Early-Diverging Mushroom-Forming Fungi Provides Insights into the Origins of Lignocellulose Decay Capabilities.</title>
        <authorList>
            <person name="Nagy L.G."/>
            <person name="Riley R."/>
            <person name="Tritt A."/>
            <person name="Adam C."/>
            <person name="Daum C."/>
            <person name="Floudas D."/>
            <person name="Sun H."/>
            <person name="Yadav J.S."/>
            <person name="Pangilinan J."/>
            <person name="Larsson K.H."/>
            <person name="Matsuura K."/>
            <person name="Barry K."/>
            <person name="Labutti K."/>
            <person name="Kuo R."/>
            <person name="Ohm R.A."/>
            <person name="Bhattacharya S.S."/>
            <person name="Shirouzu T."/>
            <person name="Yoshinaga Y."/>
            <person name="Martin F.M."/>
            <person name="Grigoriev I.V."/>
            <person name="Hibbett D.S."/>
        </authorList>
    </citation>
    <scope>NUCLEOTIDE SEQUENCE [LARGE SCALE GENOMIC DNA]</scope>
    <source>
        <strain evidence="2 3">CBS 109695</strain>
    </source>
</reference>
<name>A0A166GIP1_9AGAM</name>
<protein>
    <submittedName>
        <fullName evidence="2">Uncharacterized protein</fullName>
    </submittedName>
</protein>
<dbReference type="EMBL" id="KV417578">
    <property type="protein sequence ID" value="KZP17878.1"/>
    <property type="molecule type" value="Genomic_DNA"/>
</dbReference>
<organism evidence="2 3">
    <name type="scientific">Athelia psychrophila</name>
    <dbReference type="NCBI Taxonomy" id="1759441"/>
    <lineage>
        <taxon>Eukaryota</taxon>
        <taxon>Fungi</taxon>
        <taxon>Dikarya</taxon>
        <taxon>Basidiomycota</taxon>
        <taxon>Agaricomycotina</taxon>
        <taxon>Agaricomycetes</taxon>
        <taxon>Agaricomycetidae</taxon>
        <taxon>Atheliales</taxon>
        <taxon>Atheliaceae</taxon>
        <taxon>Athelia</taxon>
    </lineage>
</organism>
<dbReference type="AlphaFoldDB" id="A0A166GIP1"/>
<sequence length="343" mass="38055">MASCLGMRAKDFTRSNSTQEATAPTSSSSKSQNVKVSMFGSARLSRNWHTSHEFTVAVMLNRLTSKANGPAPLPEYTKDVRAPVVDQQRDQVVWDIEAHSRDSRRKPHNFSDNGVRAGACDPFVEALGAVVLKTLQSNMQGGPKHRHGVYAVRPVFAYFAKTHGERIEAFVKDMRKYCPNNVHWQSGIASRNGCSHAGGHCGPPVPKRNQSGWKTGQGVGQESEPPNSKAHKANNRNIDHRRCDNRFYTTTANYGFGKRAELAGNMSWCRPNNKAKQAWGWTMSYLGPQAELVDHVGAPRDYVAAFEETMECTITCYNSVGSQRACESLNTARARPVTIRLER</sequence>
<feature type="region of interest" description="Disordered" evidence="1">
    <location>
        <begin position="201"/>
        <end position="236"/>
    </location>
</feature>
<evidence type="ECO:0000313" key="2">
    <source>
        <dbReference type="EMBL" id="KZP17878.1"/>
    </source>
</evidence>
<feature type="region of interest" description="Disordered" evidence="1">
    <location>
        <begin position="1"/>
        <end position="34"/>
    </location>
</feature>
<dbReference type="Proteomes" id="UP000076532">
    <property type="component" value="Unassembled WGS sequence"/>
</dbReference>
<evidence type="ECO:0000256" key="1">
    <source>
        <dbReference type="SAM" id="MobiDB-lite"/>
    </source>
</evidence>
<evidence type="ECO:0000313" key="3">
    <source>
        <dbReference type="Proteomes" id="UP000076532"/>
    </source>
</evidence>